<dbReference type="EMBL" id="FRFD01000008">
    <property type="protein sequence ID" value="SHO50974.1"/>
    <property type="molecule type" value="Genomic_DNA"/>
</dbReference>
<dbReference type="Proteomes" id="UP000184612">
    <property type="component" value="Unassembled WGS sequence"/>
</dbReference>
<keyword evidence="2" id="KW-1185">Reference proteome</keyword>
<evidence type="ECO:0000313" key="1">
    <source>
        <dbReference type="EMBL" id="SHO50974.1"/>
    </source>
</evidence>
<gene>
    <name evidence="1" type="ORF">SAMN02745217_02994</name>
</gene>
<protein>
    <recommendedName>
        <fullName evidence="3">Butirosin biosynthesis protein H, N-terminal</fullName>
    </recommendedName>
</protein>
<dbReference type="AlphaFoldDB" id="A0A1M7YE98"/>
<reference evidence="1 2" key="1">
    <citation type="submission" date="2016-12" db="EMBL/GenBank/DDBJ databases">
        <authorList>
            <person name="Song W.-J."/>
            <person name="Kurnit D.M."/>
        </authorList>
    </citation>
    <scope>NUCLEOTIDE SEQUENCE [LARGE SCALE GENOMIC DNA]</scope>
    <source>
        <strain evidence="1 2">DSM 12503</strain>
    </source>
</reference>
<dbReference type="STRING" id="1121345.SAMN02745217_02994"/>
<proteinExistence type="predicted"/>
<accession>A0A1M7YE98</accession>
<evidence type="ECO:0008006" key="3">
    <source>
        <dbReference type="Google" id="ProtNLM"/>
    </source>
</evidence>
<organism evidence="1 2">
    <name type="scientific">Anaerocolumna xylanovorans DSM 12503</name>
    <dbReference type="NCBI Taxonomy" id="1121345"/>
    <lineage>
        <taxon>Bacteria</taxon>
        <taxon>Bacillati</taxon>
        <taxon>Bacillota</taxon>
        <taxon>Clostridia</taxon>
        <taxon>Lachnospirales</taxon>
        <taxon>Lachnospiraceae</taxon>
        <taxon>Anaerocolumna</taxon>
    </lineage>
</organism>
<dbReference type="OrthoDB" id="2630463at2"/>
<name>A0A1M7YE98_9FIRM</name>
<dbReference type="RefSeq" id="WP_073589641.1">
    <property type="nucleotide sequence ID" value="NZ_FRFD01000008.1"/>
</dbReference>
<evidence type="ECO:0000313" key="2">
    <source>
        <dbReference type="Proteomes" id="UP000184612"/>
    </source>
</evidence>
<sequence>MKEFNIIHTSYFDCLEDCIVSMLNYYDKKYDFIFCRSWRVIPWEEQTYNAFNIKPDIQNIKYLLEKYYHVHLQENIFHNCNEFCGFMELQLKKGNPVIAGVDMYSLPWSGYCGKIHELHYIVIHGMTEDRRYITADITQNMQSVVLTVDDISMIRHTYHFELNGEKEFSPDTQVIIDECKSQLQTDVEVKNGYRKLREFAENFWDYKEEIQVHSGAIETSPFLKYLLSLSKGRIAFAKILEAADREEYYDIITSLKSIGAQWGNFRLQIMKALIQNTDSDTAGLSGHLIELIEGDEMLYRSFTDDFHAAGNNHYGNASIAVDKEQTFEAEVILEKYFNNTGFGSYRNFEGLGFDGCGFFYAKDDKHKEDNISCRSQKVVMNAKDAIGIKLWGSAEKGNFSEKFIIASQNKEKEYKLNFSDWREESIFGEKIVKTCQCLNSKTGKNEGDCYIFEQTIRFETDFISYIILPECENIHLFRILAIRMKS</sequence>